<protein>
    <submittedName>
        <fullName evidence="1">Uncharacterized protein</fullName>
    </submittedName>
</protein>
<comment type="caution">
    <text evidence="1">The sequence shown here is derived from an EMBL/GenBank/DDBJ whole genome shotgun (WGS) entry which is preliminary data.</text>
</comment>
<gene>
    <name evidence="1" type="ORF">PAMC26577_12135</name>
</gene>
<name>A0A242MWU2_CABSO</name>
<dbReference type="EMBL" id="NBTZ01000045">
    <property type="protein sequence ID" value="OTP75908.1"/>
    <property type="molecule type" value="Genomic_DNA"/>
</dbReference>
<proteinExistence type="predicted"/>
<evidence type="ECO:0000313" key="1">
    <source>
        <dbReference type="EMBL" id="OTP75908.1"/>
    </source>
</evidence>
<accession>A0A242MWU2</accession>
<sequence length="57" mass="6445">MPNQLVRAGATISPHEIQILIKHLDQILNLNPTEKTVVFLAREDLFFWALPRGGNAH</sequence>
<organism evidence="1 2">
    <name type="scientific">Caballeronia sordidicola</name>
    <name type="common">Burkholderia sordidicola</name>
    <dbReference type="NCBI Taxonomy" id="196367"/>
    <lineage>
        <taxon>Bacteria</taxon>
        <taxon>Pseudomonadati</taxon>
        <taxon>Pseudomonadota</taxon>
        <taxon>Betaproteobacteria</taxon>
        <taxon>Burkholderiales</taxon>
        <taxon>Burkholderiaceae</taxon>
        <taxon>Caballeronia</taxon>
    </lineage>
</organism>
<reference evidence="1 2" key="1">
    <citation type="submission" date="2017-03" db="EMBL/GenBank/DDBJ databases">
        <title>Genome analysis of strain PAMC 26577.</title>
        <authorList>
            <person name="Oh H.-M."/>
            <person name="Yang J.-A."/>
        </authorList>
    </citation>
    <scope>NUCLEOTIDE SEQUENCE [LARGE SCALE GENOMIC DNA]</scope>
    <source>
        <strain evidence="1 2">PAMC 26577</strain>
    </source>
</reference>
<dbReference type="AlphaFoldDB" id="A0A242MWU2"/>
<dbReference type="Proteomes" id="UP000195221">
    <property type="component" value="Unassembled WGS sequence"/>
</dbReference>
<evidence type="ECO:0000313" key="2">
    <source>
        <dbReference type="Proteomes" id="UP000195221"/>
    </source>
</evidence>